<comment type="caution">
    <text evidence="13">The sequence shown here is derived from an EMBL/GenBank/DDBJ whole genome shotgun (WGS) entry which is preliminary data.</text>
</comment>
<evidence type="ECO:0000256" key="9">
    <source>
        <dbReference type="ARBA" id="ARBA00048743"/>
    </source>
</evidence>
<keyword evidence="8 11" id="KW-0067">ATP-binding</keyword>
<dbReference type="PANTHER" id="PTHR10344">
    <property type="entry name" value="THYMIDYLATE KINASE"/>
    <property type="match status" value="1"/>
</dbReference>
<dbReference type="GO" id="GO:0006227">
    <property type="term" value="P:dUDP biosynthetic process"/>
    <property type="evidence" value="ECO:0007669"/>
    <property type="project" value="TreeGrafter"/>
</dbReference>
<dbReference type="NCBIfam" id="TIGR00041">
    <property type="entry name" value="DTMP_kinase"/>
    <property type="match status" value="1"/>
</dbReference>
<proteinExistence type="inferred from homology"/>
<evidence type="ECO:0000259" key="12">
    <source>
        <dbReference type="Pfam" id="PF02223"/>
    </source>
</evidence>
<evidence type="ECO:0000256" key="8">
    <source>
        <dbReference type="ARBA" id="ARBA00022840"/>
    </source>
</evidence>
<dbReference type="HAMAP" id="MF_00165">
    <property type="entry name" value="Thymidylate_kinase"/>
    <property type="match status" value="1"/>
</dbReference>
<dbReference type="Gene3D" id="3.40.50.300">
    <property type="entry name" value="P-loop containing nucleotide triphosphate hydrolases"/>
    <property type="match status" value="1"/>
</dbReference>
<dbReference type="GO" id="GO:0004798">
    <property type="term" value="F:dTMP kinase activity"/>
    <property type="evidence" value="ECO:0007669"/>
    <property type="project" value="UniProtKB-UniRule"/>
</dbReference>
<dbReference type="PROSITE" id="PS01331">
    <property type="entry name" value="THYMIDYLATE_KINASE"/>
    <property type="match status" value="1"/>
</dbReference>
<gene>
    <name evidence="11" type="primary">tmk</name>
    <name evidence="13" type="ORF">EDD58_104199</name>
</gene>
<dbReference type="EC" id="2.7.4.9" evidence="2 11"/>
<dbReference type="Proteomes" id="UP000294937">
    <property type="component" value="Unassembled WGS sequence"/>
</dbReference>
<evidence type="ECO:0000256" key="11">
    <source>
        <dbReference type="HAMAP-Rule" id="MF_00165"/>
    </source>
</evidence>
<evidence type="ECO:0000256" key="5">
    <source>
        <dbReference type="ARBA" id="ARBA00022727"/>
    </source>
</evidence>
<evidence type="ECO:0000256" key="3">
    <source>
        <dbReference type="ARBA" id="ARBA00017144"/>
    </source>
</evidence>
<name>A0A4R3L5M5_9BACL</name>
<dbReference type="RefSeq" id="WP_243648696.1">
    <property type="nucleotide sequence ID" value="NZ_SMAG01000004.1"/>
</dbReference>
<evidence type="ECO:0000256" key="7">
    <source>
        <dbReference type="ARBA" id="ARBA00022777"/>
    </source>
</evidence>
<evidence type="ECO:0000256" key="6">
    <source>
        <dbReference type="ARBA" id="ARBA00022741"/>
    </source>
</evidence>
<comment type="function">
    <text evidence="10 11">Phosphorylation of dTMP to form dTDP in both de novo and salvage pathways of dTTP synthesis.</text>
</comment>
<feature type="binding site" evidence="11">
    <location>
        <begin position="7"/>
        <end position="14"/>
    </location>
    <ligand>
        <name>ATP</name>
        <dbReference type="ChEBI" id="CHEBI:30616"/>
    </ligand>
</feature>
<dbReference type="AlphaFoldDB" id="A0A4R3L5M5"/>
<dbReference type="InterPro" id="IPR039430">
    <property type="entry name" value="Thymidylate_kin-like_dom"/>
</dbReference>
<reference evidence="13 14" key="1">
    <citation type="submission" date="2019-03" db="EMBL/GenBank/DDBJ databases">
        <title>Genomic Encyclopedia of Type Strains, Phase IV (KMG-IV): sequencing the most valuable type-strain genomes for metagenomic binning, comparative biology and taxonomic classification.</title>
        <authorList>
            <person name="Goeker M."/>
        </authorList>
    </citation>
    <scope>NUCLEOTIDE SEQUENCE [LARGE SCALE GENOMIC DNA]</scope>
    <source>
        <strain evidence="13 14">DSM 45707</strain>
    </source>
</reference>
<dbReference type="GO" id="GO:0005524">
    <property type="term" value="F:ATP binding"/>
    <property type="evidence" value="ECO:0007669"/>
    <property type="project" value="UniProtKB-UniRule"/>
</dbReference>
<dbReference type="GO" id="GO:0005829">
    <property type="term" value="C:cytosol"/>
    <property type="evidence" value="ECO:0007669"/>
    <property type="project" value="TreeGrafter"/>
</dbReference>
<evidence type="ECO:0000313" key="13">
    <source>
        <dbReference type="EMBL" id="TCS94328.1"/>
    </source>
</evidence>
<dbReference type="FunFam" id="3.40.50.300:FF:000225">
    <property type="entry name" value="Thymidylate kinase"/>
    <property type="match status" value="1"/>
</dbReference>
<keyword evidence="7 11" id="KW-0418">Kinase</keyword>
<keyword evidence="4 11" id="KW-0808">Transferase</keyword>
<dbReference type="CDD" id="cd01672">
    <property type="entry name" value="TMPK"/>
    <property type="match status" value="1"/>
</dbReference>
<dbReference type="InterPro" id="IPR018094">
    <property type="entry name" value="Thymidylate_kinase"/>
</dbReference>
<evidence type="ECO:0000256" key="2">
    <source>
        <dbReference type="ARBA" id="ARBA00012980"/>
    </source>
</evidence>
<sequence length="207" mass="23591">MFITFEGPEGAGKTTQISRVHDFLKNRGISCIAVREPGGTNIGNRIRELLLDPKLNEMKQRTEILLYAASRTQLVEEVILPELASGKVVLCDRYVDSSIAYQGYGANWNIDEVVTINQIATGRVLPDRTYLLDIPVQFGQKRLQIRGDQKDRIELKEKLFHTRVREGYLQLAKEEPNRFQYVDATGDVEEVYQQIIADLSLLLPIKE</sequence>
<accession>A0A4R3L5M5</accession>
<keyword evidence="14" id="KW-1185">Reference proteome</keyword>
<evidence type="ECO:0000313" key="14">
    <source>
        <dbReference type="Proteomes" id="UP000294937"/>
    </source>
</evidence>
<dbReference type="InterPro" id="IPR027417">
    <property type="entry name" value="P-loop_NTPase"/>
</dbReference>
<dbReference type="GO" id="GO:0006233">
    <property type="term" value="P:dTDP biosynthetic process"/>
    <property type="evidence" value="ECO:0007669"/>
    <property type="project" value="InterPro"/>
</dbReference>
<comment type="catalytic activity">
    <reaction evidence="9 11">
        <text>dTMP + ATP = dTDP + ADP</text>
        <dbReference type="Rhea" id="RHEA:13517"/>
        <dbReference type="ChEBI" id="CHEBI:30616"/>
        <dbReference type="ChEBI" id="CHEBI:58369"/>
        <dbReference type="ChEBI" id="CHEBI:63528"/>
        <dbReference type="ChEBI" id="CHEBI:456216"/>
        <dbReference type="EC" id="2.7.4.9"/>
    </reaction>
</comment>
<keyword evidence="5 11" id="KW-0545">Nucleotide biosynthesis</keyword>
<keyword evidence="6 11" id="KW-0547">Nucleotide-binding</keyword>
<evidence type="ECO:0000256" key="10">
    <source>
        <dbReference type="ARBA" id="ARBA00057735"/>
    </source>
</evidence>
<dbReference type="GO" id="GO:0006235">
    <property type="term" value="P:dTTP biosynthetic process"/>
    <property type="evidence" value="ECO:0007669"/>
    <property type="project" value="UniProtKB-UniRule"/>
</dbReference>
<evidence type="ECO:0000256" key="1">
    <source>
        <dbReference type="ARBA" id="ARBA00009776"/>
    </source>
</evidence>
<dbReference type="Pfam" id="PF02223">
    <property type="entry name" value="Thymidylate_kin"/>
    <property type="match status" value="1"/>
</dbReference>
<dbReference type="SUPFAM" id="SSF52540">
    <property type="entry name" value="P-loop containing nucleoside triphosphate hydrolases"/>
    <property type="match status" value="1"/>
</dbReference>
<dbReference type="PANTHER" id="PTHR10344:SF4">
    <property type="entry name" value="UMP-CMP KINASE 2, MITOCHONDRIAL"/>
    <property type="match status" value="1"/>
</dbReference>
<comment type="similarity">
    <text evidence="1 11">Belongs to the thymidylate kinase family.</text>
</comment>
<feature type="domain" description="Thymidylate kinase-like" evidence="12">
    <location>
        <begin position="5"/>
        <end position="195"/>
    </location>
</feature>
<dbReference type="EMBL" id="SMAG01000004">
    <property type="protein sequence ID" value="TCS94328.1"/>
    <property type="molecule type" value="Genomic_DNA"/>
</dbReference>
<organism evidence="13 14">
    <name type="scientific">Hazenella coriacea</name>
    <dbReference type="NCBI Taxonomy" id="1179467"/>
    <lineage>
        <taxon>Bacteria</taxon>
        <taxon>Bacillati</taxon>
        <taxon>Bacillota</taxon>
        <taxon>Bacilli</taxon>
        <taxon>Bacillales</taxon>
        <taxon>Thermoactinomycetaceae</taxon>
        <taxon>Hazenella</taxon>
    </lineage>
</organism>
<protein>
    <recommendedName>
        <fullName evidence="3 11">Thymidylate kinase</fullName>
        <ecNumber evidence="2 11">2.7.4.9</ecNumber>
    </recommendedName>
    <alternativeName>
        <fullName evidence="11">dTMP kinase</fullName>
    </alternativeName>
</protein>
<evidence type="ECO:0000256" key="4">
    <source>
        <dbReference type="ARBA" id="ARBA00022679"/>
    </source>
</evidence>
<dbReference type="InterPro" id="IPR018095">
    <property type="entry name" value="Thymidylate_kin_CS"/>
</dbReference>